<dbReference type="Gene3D" id="3.30.565.10">
    <property type="entry name" value="Histidine kinase-like ATPase, C-terminal domain"/>
    <property type="match status" value="1"/>
</dbReference>
<keyword evidence="10" id="KW-1133">Transmembrane helix</keyword>
<dbReference type="CDD" id="cd16917">
    <property type="entry name" value="HATPase_UhpB-NarQ-NarX-like"/>
    <property type="match status" value="1"/>
</dbReference>
<evidence type="ECO:0000256" key="5">
    <source>
        <dbReference type="ARBA" id="ARBA00022741"/>
    </source>
</evidence>
<feature type="transmembrane region" description="Helical" evidence="10">
    <location>
        <begin position="194"/>
        <end position="214"/>
    </location>
</feature>
<feature type="compositionally biased region" description="Low complexity" evidence="9">
    <location>
        <begin position="412"/>
        <end position="422"/>
    </location>
</feature>
<dbReference type="GO" id="GO:0046983">
    <property type="term" value="F:protein dimerization activity"/>
    <property type="evidence" value="ECO:0007669"/>
    <property type="project" value="InterPro"/>
</dbReference>
<evidence type="ECO:0000256" key="2">
    <source>
        <dbReference type="ARBA" id="ARBA00012438"/>
    </source>
</evidence>
<dbReference type="GO" id="GO:0000155">
    <property type="term" value="F:phosphorelay sensor kinase activity"/>
    <property type="evidence" value="ECO:0007669"/>
    <property type="project" value="InterPro"/>
</dbReference>
<feature type="region of interest" description="Disordered" evidence="9">
    <location>
        <begin position="1"/>
        <end position="47"/>
    </location>
</feature>
<dbReference type="InterPro" id="IPR036890">
    <property type="entry name" value="HATPase_C_sf"/>
</dbReference>
<dbReference type="PANTHER" id="PTHR24421:SF10">
    <property type="entry name" value="NITRATE_NITRITE SENSOR PROTEIN NARQ"/>
    <property type="match status" value="1"/>
</dbReference>
<evidence type="ECO:0000256" key="4">
    <source>
        <dbReference type="ARBA" id="ARBA00022679"/>
    </source>
</evidence>
<dbReference type="SUPFAM" id="SSF55874">
    <property type="entry name" value="ATPase domain of HSP90 chaperone/DNA topoisomerase II/histidine kinase"/>
    <property type="match status" value="1"/>
</dbReference>
<keyword evidence="5" id="KW-0547">Nucleotide-binding</keyword>
<feature type="transmembrane region" description="Helical" evidence="10">
    <location>
        <begin position="163"/>
        <end position="182"/>
    </location>
</feature>
<dbReference type="EMBL" id="CP158374">
    <property type="protein sequence ID" value="XBX81732.1"/>
    <property type="molecule type" value="Genomic_DNA"/>
</dbReference>
<gene>
    <name evidence="13" type="ORF">ABIQ69_14070</name>
</gene>
<protein>
    <recommendedName>
        <fullName evidence="2">histidine kinase</fullName>
        <ecNumber evidence="2">2.7.13.3</ecNumber>
    </recommendedName>
</protein>
<dbReference type="InterPro" id="IPR050482">
    <property type="entry name" value="Sensor_HK_TwoCompSys"/>
</dbReference>
<feature type="compositionally biased region" description="Pro residues" evidence="9">
    <location>
        <begin position="7"/>
        <end position="34"/>
    </location>
</feature>
<dbReference type="InterPro" id="IPR011712">
    <property type="entry name" value="Sig_transdc_His_kin_sub3_dim/P"/>
</dbReference>
<name>A0AAU7W545_9MICO</name>
<sequence>MIATTAPEPPHSPEPPRSRPAPEPPLPPEPPRPTAPGAAVDGEPDSAAPRRRLIDSDAWPSTIILGFIVISAAVPLFAVSVPLDATIYGVHVAIAFAIALLQAGSLPLALRWPWIAVAAFLVGQALFGLFGAAPASTPWPVSVPQIILLTLLVGFLAWRSHALVSLALWAGMIAVPLGLAFLPDRGTTPEGVVANLVTSAAITAMALGVGRAIAVSQRRFAVAIDEERRAGAVEHERRLIAEERTRIARDLHDVVAHRMSVIQVQATSAPYRLPGLDPAVAGEFAEIAQGARDAMAEMRELLAVLRDPDADAATAPQPGIDDLDALVASVRHAGLPVTAFIERDLPGGTVVGQAAYRIVQEALSNVLRHAPGATTTVTVVEEHGRVVVEVVNDASVARSGASDGVEPTDAEVGAAGSAPDVDGVGGGVSRPGHGLVGMRERARLAGGALEARPVVGGGFRVRAVLPGGARAAASTTARREAP</sequence>
<dbReference type="Gene3D" id="1.20.5.1930">
    <property type="match status" value="1"/>
</dbReference>
<dbReference type="Pfam" id="PF07730">
    <property type="entry name" value="HisKA_3"/>
    <property type="match status" value="1"/>
</dbReference>
<dbReference type="Pfam" id="PF02518">
    <property type="entry name" value="HATPase_c"/>
    <property type="match status" value="1"/>
</dbReference>
<feature type="region of interest" description="Disordered" evidence="9">
    <location>
        <begin position="398"/>
        <end position="434"/>
    </location>
</feature>
<evidence type="ECO:0000313" key="13">
    <source>
        <dbReference type="EMBL" id="XBX81732.1"/>
    </source>
</evidence>
<dbReference type="RefSeq" id="WP_350347755.1">
    <property type="nucleotide sequence ID" value="NZ_CP158374.1"/>
</dbReference>
<keyword evidence="10" id="KW-0812">Transmembrane</keyword>
<feature type="domain" description="Histidine kinase/HSP90-like ATPase" evidence="11">
    <location>
        <begin position="354"/>
        <end position="466"/>
    </location>
</feature>
<evidence type="ECO:0000256" key="9">
    <source>
        <dbReference type="SAM" id="MobiDB-lite"/>
    </source>
</evidence>
<keyword evidence="10" id="KW-0472">Membrane</keyword>
<keyword evidence="4" id="KW-0808">Transferase</keyword>
<feature type="domain" description="Signal transduction histidine kinase subgroup 3 dimerisation and phosphoacceptor" evidence="12">
    <location>
        <begin position="243"/>
        <end position="309"/>
    </location>
</feature>
<dbReference type="AlphaFoldDB" id="A0AAU7W545"/>
<evidence type="ECO:0000256" key="1">
    <source>
        <dbReference type="ARBA" id="ARBA00000085"/>
    </source>
</evidence>
<evidence type="ECO:0000256" key="7">
    <source>
        <dbReference type="ARBA" id="ARBA00022840"/>
    </source>
</evidence>
<evidence type="ECO:0000256" key="8">
    <source>
        <dbReference type="ARBA" id="ARBA00023012"/>
    </source>
</evidence>
<dbReference type="EC" id="2.7.13.3" evidence="2"/>
<evidence type="ECO:0000259" key="11">
    <source>
        <dbReference type="Pfam" id="PF02518"/>
    </source>
</evidence>
<keyword evidence="6 13" id="KW-0418">Kinase</keyword>
<dbReference type="InterPro" id="IPR003594">
    <property type="entry name" value="HATPase_dom"/>
</dbReference>
<proteinExistence type="predicted"/>
<feature type="transmembrane region" description="Helical" evidence="10">
    <location>
        <begin position="114"/>
        <end position="133"/>
    </location>
</feature>
<evidence type="ECO:0000256" key="6">
    <source>
        <dbReference type="ARBA" id="ARBA00022777"/>
    </source>
</evidence>
<evidence type="ECO:0000256" key="10">
    <source>
        <dbReference type="SAM" id="Phobius"/>
    </source>
</evidence>
<accession>A0AAU7W545</accession>
<keyword evidence="7" id="KW-0067">ATP-binding</keyword>
<dbReference type="GO" id="GO:0016020">
    <property type="term" value="C:membrane"/>
    <property type="evidence" value="ECO:0007669"/>
    <property type="project" value="InterPro"/>
</dbReference>
<keyword evidence="3" id="KW-0597">Phosphoprotein</keyword>
<reference evidence="13" key="1">
    <citation type="submission" date="2024-05" db="EMBL/GenBank/DDBJ databases">
        <authorList>
            <person name="Yu L."/>
        </authorList>
    </citation>
    <scope>NUCLEOTIDE SEQUENCE</scope>
    <source>
        <strain evidence="13">G08B096</strain>
    </source>
</reference>
<feature type="transmembrane region" description="Helical" evidence="10">
    <location>
        <begin position="139"/>
        <end position="158"/>
    </location>
</feature>
<dbReference type="PANTHER" id="PTHR24421">
    <property type="entry name" value="NITRATE/NITRITE SENSOR PROTEIN NARX-RELATED"/>
    <property type="match status" value="1"/>
</dbReference>
<evidence type="ECO:0000259" key="12">
    <source>
        <dbReference type="Pfam" id="PF07730"/>
    </source>
</evidence>
<evidence type="ECO:0000256" key="3">
    <source>
        <dbReference type="ARBA" id="ARBA00022553"/>
    </source>
</evidence>
<organism evidence="13">
    <name type="scientific">Agromyces sp. G08B096</name>
    <dbReference type="NCBI Taxonomy" id="3156399"/>
    <lineage>
        <taxon>Bacteria</taxon>
        <taxon>Bacillati</taxon>
        <taxon>Actinomycetota</taxon>
        <taxon>Actinomycetes</taxon>
        <taxon>Micrococcales</taxon>
        <taxon>Microbacteriaceae</taxon>
        <taxon>Agromyces</taxon>
    </lineage>
</organism>
<dbReference type="GO" id="GO:0005524">
    <property type="term" value="F:ATP binding"/>
    <property type="evidence" value="ECO:0007669"/>
    <property type="project" value="UniProtKB-KW"/>
</dbReference>
<comment type="catalytic activity">
    <reaction evidence="1">
        <text>ATP + protein L-histidine = ADP + protein N-phospho-L-histidine.</text>
        <dbReference type="EC" id="2.7.13.3"/>
    </reaction>
</comment>
<keyword evidence="8" id="KW-0902">Two-component regulatory system</keyword>
<feature type="transmembrane region" description="Helical" evidence="10">
    <location>
        <begin position="58"/>
        <end position="79"/>
    </location>
</feature>
<feature type="transmembrane region" description="Helical" evidence="10">
    <location>
        <begin position="85"/>
        <end position="102"/>
    </location>
</feature>